<reference evidence="1" key="1">
    <citation type="submission" date="2022-10" db="EMBL/GenBank/DDBJ databases">
        <title>Determination and structural analysis of whole genome sequence of Sarocladium strictum F4-1.</title>
        <authorList>
            <person name="Hu L."/>
            <person name="Jiang Y."/>
        </authorList>
    </citation>
    <scope>NUCLEOTIDE SEQUENCE</scope>
    <source>
        <strain evidence="1">F4-1</strain>
    </source>
</reference>
<accession>A0AA39GRV3</accession>
<dbReference type="AlphaFoldDB" id="A0AA39GRV3"/>
<comment type="caution">
    <text evidence="1">The sequence shown here is derived from an EMBL/GenBank/DDBJ whole genome shotgun (WGS) entry which is preliminary data.</text>
</comment>
<evidence type="ECO:0000313" key="2">
    <source>
        <dbReference type="Proteomes" id="UP001175261"/>
    </source>
</evidence>
<dbReference type="PANTHER" id="PTHR21310:SF15">
    <property type="entry name" value="AMINOGLYCOSIDE PHOSPHOTRANSFERASE DOMAIN-CONTAINING PROTEIN"/>
    <property type="match status" value="1"/>
</dbReference>
<evidence type="ECO:0008006" key="3">
    <source>
        <dbReference type="Google" id="ProtNLM"/>
    </source>
</evidence>
<dbReference type="InterPro" id="IPR011009">
    <property type="entry name" value="Kinase-like_dom_sf"/>
</dbReference>
<gene>
    <name evidence="1" type="ORF">NLU13_1459</name>
</gene>
<evidence type="ECO:0000313" key="1">
    <source>
        <dbReference type="EMBL" id="KAK0391961.1"/>
    </source>
</evidence>
<organism evidence="1 2">
    <name type="scientific">Sarocladium strictum</name>
    <name type="common">Black bundle disease fungus</name>
    <name type="synonym">Acremonium strictum</name>
    <dbReference type="NCBI Taxonomy" id="5046"/>
    <lineage>
        <taxon>Eukaryota</taxon>
        <taxon>Fungi</taxon>
        <taxon>Dikarya</taxon>
        <taxon>Ascomycota</taxon>
        <taxon>Pezizomycotina</taxon>
        <taxon>Sordariomycetes</taxon>
        <taxon>Hypocreomycetidae</taxon>
        <taxon>Hypocreales</taxon>
        <taxon>Sarocladiaceae</taxon>
        <taxon>Sarocladium</taxon>
    </lineage>
</organism>
<sequence>MTSLLEQHKVLISTTLQQQYDIRPQDLDIVAQETAKNNHVYLVEILAPPSGQLVRTATPKPYTSPIPAGTSRLIFRLPRENVSLEDSVRVKNEVAFLALARDAMSVLGRPLVPDVYDWEDDAVADSSHAGKGRWIVQEWKQGETLNPDKFRTFAPESRDHVLGQMARVVKCLQDFKLPEGARSFGGLTFDAEGKLGNTKSSIPCGGPFSTYAQFVEGMCRWQLAASERSPHLNGWRDFPELRQRLDDFFEKGLNGLVGFSNLLFDPETFDLTAVLDFDFSHVGAAVSEFLFSFLDIEGLLPGSVQPMGRSRQWILNGFPKRVDSATRVPKAWDAALADADALKPSTIEGAGHVADIWWFSQALCEAYWFMDRFMAKQTPEGLVTLKTRSARELGKYLELWGF</sequence>
<dbReference type="PANTHER" id="PTHR21310">
    <property type="entry name" value="AMINOGLYCOSIDE PHOSPHOTRANSFERASE-RELATED-RELATED"/>
    <property type="match status" value="1"/>
</dbReference>
<dbReference type="Proteomes" id="UP001175261">
    <property type="component" value="Unassembled WGS sequence"/>
</dbReference>
<keyword evidence="2" id="KW-1185">Reference proteome</keyword>
<protein>
    <recommendedName>
        <fullName evidence="3">Aminoglycoside phosphotransferase domain-containing protein</fullName>
    </recommendedName>
</protein>
<name>A0AA39GRV3_SARSR</name>
<dbReference type="SUPFAM" id="SSF56112">
    <property type="entry name" value="Protein kinase-like (PK-like)"/>
    <property type="match status" value="1"/>
</dbReference>
<dbReference type="EMBL" id="JAPDFR010000001">
    <property type="protein sequence ID" value="KAK0391961.1"/>
    <property type="molecule type" value="Genomic_DNA"/>
</dbReference>
<proteinExistence type="predicted"/>
<dbReference type="InterPro" id="IPR051678">
    <property type="entry name" value="AGP_Transferase"/>
</dbReference>